<evidence type="ECO:0000313" key="7">
    <source>
        <dbReference type="EMBL" id="VAW40259.1"/>
    </source>
</evidence>
<dbReference type="Pfam" id="PF13379">
    <property type="entry name" value="NMT1_2"/>
    <property type="match status" value="1"/>
</dbReference>
<dbReference type="Gene3D" id="3.40.190.10">
    <property type="entry name" value="Periplasmic binding protein-like II"/>
    <property type="match status" value="2"/>
</dbReference>
<reference evidence="7" key="1">
    <citation type="submission" date="2018-06" db="EMBL/GenBank/DDBJ databases">
        <authorList>
            <person name="Zhirakovskaya E."/>
        </authorList>
    </citation>
    <scope>NUCLEOTIDE SEQUENCE</scope>
</reference>
<evidence type="ECO:0000256" key="2">
    <source>
        <dbReference type="ARBA" id="ARBA00022448"/>
    </source>
</evidence>
<dbReference type="PANTHER" id="PTHR30024">
    <property type="entry name" value="ALIPHATIC SULFONATES-BINDING PROTEIN-RELATED"/>
    <property type="match status" value="1"/>
</dbReference>
<evidence type="ECO:0000256" key="4">
    <source>
        <dbReference type="ARBA" id="ARBA00022519"/>
    </source>
</evidence>
<keyword evidence="3" id="KW-1003">Cell membrane</keyword>
<evidence type="ECO:0000256" key="6">
    <source>
        <dbReference type="ARBA" id="ARBA00024031"/>
    </source>
</evidence>
<dbReference type="InterPro" id="IPR006311">
    <property type="entry name" value="TAT_signal"/>
</dbReference>
<keyword evidence="5" id="KW-0472">Membrane</keyword>
<organism evidence="7">
    <name type="scientific">hydrothermal vent metagenome</name>
    <dbReference type="NCBI Taxonomy" id="652676"/>
    <lineage>
        <taxon>unclassified sequences</taxon>
        <taxon>metagenomes</taxon>
        <taxon>ecological metagenomes</taxon>
    </lineage>
</organism>
<name>A0A3B0VTT0_9ZZZZ</name>
<gene>
    <name evidence="7" type="ORF">MNBD_DELTA03-840</name>
</gene>
<dbReference type="PANTHER" id="PTHR30024:SF43">
    <property type="entry name" value="BLL4572 PROTEIN"/>
    <property type="match status" value="1"/>
</dbReference>
<evidence type="ECO:0000256" key="5">
    <source>
        <dbReference type="ARBA" id="ARBA00023136"/>
    </source>
</evidence>
<keyword evidence="4" id="KW-0997">Cell inner membrane</keyword>
<evidence type="ECO:0000256" key="1">
    <source>
        <dbReference type="ARBA" id="ARBA00004308"/>
    </source>
</evidence>
<evidence type="ECO:0000256" key="3">
    <source>
        <dbReference type="ARBA" id="ARBA00022475"/>
    </source>
</evidence>
<proteinExistence type="inferred from homology"/>
<protein>
    <submittedName>
        <fullName evidence="7">ABC transporter, substrate-binding protein (Cluster 10, nitrate/sulfonate/bicarbonate)</fullName>
    </submittedName>
</protein>
<sequence length="397" mass="44792">MTITRRKLIKSAAAGLAGTLLAPGLALPARPRTRKTLRIGYLPITDATPLLIAHARGYFQAEGIKAQRPIRIRSWSSLTESFLTDKFDVTHMLLPIPIWMRFKNKAPIKVLAWDHTNGSALTVRADGGINSFADLGGRQIAVPYWYSMHNIILQMGIKKAGLIPVIRPQSMPLAANEVNIFILPPSGMPASLAGRKIDGYIVAEPFNALAELKIGARIMRFTGDMWKNHPCCVVVMKDFYLKNDPVFTQKVINAIVRAQLWSKNNRLETAHILSRQGGNYLPVSEKVLRRVFTKYDLKTYGRPNKPAAIQHPEWRSNRIDFQPWPYPSATRFITRAMRDTLVEGDHSFLFRLNPEQAASELVDYKFVKKAIELMGGMGRFGELDFTSPWEREEVIAI</sequence>
<accession>A0A3B0VTT0</accession>
<keyword evidence="2" id="KW-0813">Transport</keyword>
<dbReference type="EMBL" id="UOEX01000326">
    <property type="protein sequence ID" value="VAW40259.1"/>
    <property type="molecule type" value="Genomic_DNA"/>
</dbReference>
<dbReference type="InterPro" id="IPR044527">
    <property type="entry name" value="NrtA/CpmA_ABC-bd_dom"/>
</dbReference>
<dbReference type="AlphaFoldDB" id="A0A3B0VTT0"/>
<dbReference type="PROSITE" id="PS51318">
    <property type="entry name" value="TAT"/>
    <property type="match status" value="1"/>
</dbReference>
<comment type="subcellular location">
    <subcellularLocation>
        <location evidence="1">Endomembrane system</location>
    </subcellularLocation>
</comment>
<dbReference type="CDD" id="cd13553">
    <property type="entry name" value="PBP2_NrtA_CpmA_like"/>
    <property type="match status" value="1"/>
</dbReference>
<dbReference type="SUPFAM" id="SSF53850">
    <property type="entry name" value="Periplasmic binding protein-like II"/>
    <property type="match status" value="1"/>
</dbReference>
<comment type="similarity">
    <text evidence="6">Belongs to the CmpA/NrtA family.</text>
</comment>
<dbReference type="GO" id="GO:0012505">
    <property type="term" value="C:endomembrane system"/>
    <property type="evidence" value="ECO:0007669"/>
    <property type="project" value="UniProtKB-SubCell"/>
</dbReference>